<keyword evidence="3" id="KW-1185">Reference proteome</keyword>
<accession>A0A0M4MVX8</accession>
<dbReference type="AlphaFoldDB" id="A0A0M4MVX8"/>
<sequence>MARCQRGIDQRRSGLRRRWRRSRRRCRCRRWRWRRCRRWRRRRRRRWGRRWRRPRGGIDVSAPSAATACHKREGQGADAGLQYDPITTHY</sequence>
<evidence type="ECO:0000313" key="3">
    <source>
        <dbReference type="Proteomes" id="UP000057938"/>
    </source>
</evidence>
<gene>
    <name evidence="2" type="ORF">AMC99_01496</name>
</gene>
<feature type="region of interest" description="Disordered" evidence="1">
    <location>
        <begin position="60"/>
        <end position="90"/>
    </location>
</feature>
<proteinExistence type="predicted"/>
<name>A0A0M4MVX8_9SPHN</name>
<dbReference type="EMBL" id="CP012669">
    <property type="protein sequence ID" value="ALE16788.1"/>
    <property type="molecule type" value="Genomic_DNA"/>
</dbReference>
<evidence type="ECO:0000313" key="2">
    <source>
        <dbReference type="EMBL" id="ALE16788.1"/>
    </source>
</evidence>
<dbReference type="Proteomes" id="UP000057938">
    <property type="component" value="Chromosome"/>
</dbReference>
<dbReference type="KEGG" id="aep:AMC99_01496"/>
<organism evidence="2 3">
    <name type="scientific">Altererythrobacter epoxidivorans</name>
    <dbReference type="NCBI Taxonomy" id="361183"/>
    <lineage>
        <taxon>Bacteria</taxon>
        <taxon>Pseudomonadati</taxon>
        <taxon>Pseudomonadota</taxon>
        <taxon>Alphaproteobacteria</taxon>
        <taxon>Sphingomonadales</taxon>
        <taxon>Erythrobacteraceae</taxon>
        <taxon>Altererythrobacter</taxon>
    </lineage>
</organism>
<reference evidence="2 3" key="1">
    <citation type="submission" date="2015-09" db="EMBL/GenBank/DDBJ databases">
        <title>Complete genome sequence of a benzo[a]pyrene-degrading bacterium Altererythrobacter epoxidivorans CGMCC 1.7731T.</title>
        <authorList>
            <person name="Li Z."/>
            <person name="Cheng H."/>
            <person name="Huo Y."/>
            <person name="Xu X."/>
        </authorList>
    </citation>
    <scope>NUCLEOTIDE SEQUENCE [LARGE SCALE GENOMIC DNA]</scope>
    <source>
        <strain evidence="2 3">CGMCC 1.7731</strain>
    </source>
</reference>
<evidence type="ECO:0000256" key="1">
    <source>
        <dbReference type="SAM" id="MobiDB-lite"/>
    </source>
</evidence>
<protein>
    <submittedName>
        <fullName evidence="2">Uncharacterized protein</fullName>
    </submittedName>
</protein>